<comment type="caution">
    <text evidence="1">The sequence shown here is derived from an EMBL/GenBank/DDBJ whole genome shotgun (WGS) entry which is preliminary data.</text>
</comment>
<dbReference type="Pfam" id="PF07690">
    <property type="entry name" value="MFS_1"/>
    <property type="match status" value="1"/>
</dbReference>
<sequence length="455" mass="48218">MFCKKRDTQPGEGKEPLPILHTAFLCMIEGAHFYTVCAIFSFAGVLSADLGWVADKNEAGFVAGWLQSSNVCGRIVTSTAWGFVAARYGPKVVLSYTLASLLAGGILFGFCTNLIASMSVRFLFFGLLNGWLVLQGPCALAVAGPQRQTDVLGFIFAAGSGMQLVGPAVGGWTYGLLEEFPALIPSLIGCALALVAVVLFLVVHPAFSKPEPKVKEVESEDSSTSIDSSSRSVLFRWPIPLIIAMRFASGFATFAMYEAVPLWLIADKEVGGLAMTEKSVGSLLCRSGIWNIVYFMWILPKCSKMLGTRAFSILTSGIAAVTAVLLPFSTSVAMANVLHLICASALVSQNALNLAFTNNAAGPEHRVVANGFAVTSETVGKAIGPVAFSSLFAWSLQTWGWGGHAMVFCILAALSLMQITCVLLLPSYVGTGQKEAQELPSENSAGEGKVGEVEV</sequence>
<proteinExistence type="predicted"/>
<reference evidence="1 3" key="1">
    <citation type="submission" date="2024-02" db="EMBL/GenBank/DDBJ databases">
        <authorList>
            <person name="Chen Y."/>
            <person name="Shah S."/>
            <person name="Dougan E. K."/>
            <person name="Thang M."/>
            <person name="Chan C."/>
        </authorList>
    </citation>
    <scope>NUCLEOTIDE SEQUENCE [LARGE SCALE GENOMIC DNA]</scope>
</reference>
<dbReference type="PANTHER" id="PTHR23504:SF15">
    <property type="entry name" value="MAJOR FACILITATOR SUPERFAMILY (MFS) PROFILE DOMAIN-CONTAINING PROTEIN"/>
    <property type="match status" value="1"/>
</dbReference>
<evidence type="ECO:0000313" key="1">
    <source>
        <dbReference type="EMBL" id="CAK9049995.1"/>
    </source>
</evidence>
<organism evidence="1 3">
    <name type="scientific">Durusdinium trenchii</name>
    <dbReference type="NCBI Taxonomy" id="1381693"/>
    <lineage>
        <taxon>Eukaryota</taxon>
        <taxon>Sar</taxon>
        <taxon>Alveolata</taxon>
        <taxon>Dinophyceae</taxon>
        <taxon>Suessiales</taxon>
        <taxon>Symbiodiniaceae</taxon>
        <taxon>Durusdinium</taxon>
    </lineage>
</organism>
<evidence type="ECO:0000313" key="3">
    <source>
        <dbReference type="Proteomes" id="UP001642484"/>
    </source>
</evidence>
<dbReference type="SUPFAM" id="SSF103473">
    <property type="entry name" value="MFS general substrate transporter"/>
    <property type="match status" value="1"/>
</dbReference>
<evidence type="ECO:0000313" key="2">
    <source>
        <dbReference type="EMBL" id="CAK9067454.1"/>
    </source>
</evidence>
<dbReference type="EMBL" id="CAXAMN010022217">
    <property type="protein sequence ID" value="CAK9067454.1"/>
    <property type="molecule type" value="Genomic_DNA"/>
</dbReference>
<protein>
    <submittedName>
        <fullName evidence="1">Uncharacterized protein</fullName>
    </submittedName>
</protein>
<gene>
    <name evidence="1" type="ORF">CCMP2556_LOCUS25520</name>
    <name evidence="2" type="ORF">CCMP2556_LOCUS33153</name>
</gene>
<dbReference type="PROSITE" id="PS50850">
    <property type="entry name" value="MFS"/>
    <property type="match status" value="1"/>
</dbReference>
<dbReference type="Proteomes" id="UP001642484">
    <property type="component" value="Unassembled WGS sequence"/>
</dbReference>
<name>A0ABP0MEW5_9DINO</name>
<dbReference type="EMBL" id="CAXAMN010017224">
    <property type="protein sequence ID" value="CAK9049995.1"/>
    <property type="molecule type" value="Genomic_DNA"/>
</dbReference>
<dbReference type="PANTHER" id="PTHR23504">
    <property type="entry name" value="MAJOR FACILITATOR SUPERFAMILY DOMAIN-CONTAINING PROTEIN 10"/>
    <property type="match status" value="1"/>
</dbReference>
<dbReference type="InterPro" id="IPR020846">
    <property type="entry name" value="MFS_dom"/>
</dbReference>
<dbReference type="InterPro" id="IPR036259">
    <property type="entry name" value="MFS_trans_sf"/>
</dbReference>
<accession>A0ABP0MEW5</accession>
<dbReference type="InterPro" id="IPR011701">
    <property type="entry name" value="MFS"/>
</dbReference>
<keyword evidence="3" id="KW-1185">Reference proteome</keyword>
<dbReference type="Gene3D" id="1.20.1250.20">
    <property type="entry name" value="MFS general substrate transporter like domains"/>
    <property type="match status" value="1"/>
</dbReference>